<evidence type="ECO:0000313" key="4">
    <source>
        <dbReference type="EMBL" id="AFK07123.1"/>
    </source>
</evidence>
<dbReference type="eggNOG" id="COG2870">
    <property type="taxonomic scope" value="Bacteria"/>
</dbReference>
<dbReference type="PROSITE" id="PS00584">
    <property type="entry name" value="PFKB_KINASES_2"/>
    <property type="match status" value="1"/>
</dbReference>
<dbReference type="InterPro" id="IPR023214">
    <property type="entry name" value="HAD_sf"/>
</dbReference>
<proteinExistence type="predicted"/>
<evidence type="ECO:0000256" key="2">
    <source>
        <dbReference type="ARBA" id="ARBA00022777"/>
    </source>
</evidence>
<dbReference type="STRING" id="660470.Theba_1437"/>
<dbReference type="EMBL" id="CP003532">
    <property type="protein sequence ID" value="AFK07123.1"/>
    <property type="molecule type" value="Genomic_DNA"/>
</dbReference>
<dbReference type="eggNOG" id="COG0546">
    <property type="taxonomic scope" value="Bacteria"/>
</dbReference>
<dbReference type="Proteomes" id="UP000002881">
    <property type="component" value="Chromosome"/>
</dbReference>
<dbReference type="Gene3D" id="3.40.50.1000">
    <property type="entry name" value="HAD superfamily/HAD-like"/>
    <property type="match status" value="1"/>
</dbReference>
<evidence type="ECO:0000259" key="3">
    <source>
        <dbReference type="Pfam" id="PF00294"/>
    </source>
</evidence>
<keyword evidence="4" id="KW-0548">Nucleotidyltransferase</keyword>
<gene>
    <name evidence="4" type="ORF">Theba_1437</name>
</gene>
<organism evidence="4 5">
    <name type="scientific">Mesotoga prima MesG1.Ag.4.2</name>
    <dbReference type="NCBI Taxonomy" id="660470"/>
    <lineage>
        <taxon>Bacteria</taxon>
        <taxon>Thermotogati</taxon>
        <taxon>Thermotogota</taxon>
        <taxon>Thermotogae</taxon>
        <taxon>Kosmotogales</taxon>
        <taxon>Kosmotogaceae</taxon>
        <taxon>Mesotoga</taxon>
    </lineage>
</organism>
<dbReference type="SFLD" id="SFLDS00003">
    <property type="entry name" value="Haloacid_Dehalogenase"/>
    <property type="match status" value="1"/>
</dbReference>
<dbReference type="SUPFAM" id="SSF53613">
    <property type="entry name" value="Ribokinase-like"/>
    <property type="match status" value="1"/>
</dbReference>
<name>I2F5C0_9BACT</name>
<dbReference type="InterPro" id="IPR041492">
    <property type="entry name" value="HAD_2"/>
</dbReference>
<dbReference type="PANTHER" id="PTHR46969">
    <property type="entry name" value="BIFUNCTIONAL PROTEIN HLDE"/>
    <property type="match status" value="1"/>
</dbReference>
<feature type="domain" description="Carbohydrate kinase PfkB" evidence="3">
    <location>
        <begin position="200"/>
        <end position="320"/>
    </location>
</feature>
<accession>I2F5C0</accession>
<dbReference type="InterPro" id="IPR002173">
    <property type="entry name" value="Carboh/pur_kinase_PfkB_CS"/>
</dbReference>
<dbReference type="RefSeq" id="WP_014731067.1">
    <property type="nucleotide sequence ID" value="NC_017934.1"/>
</dbReference>
<protein>
    <submittedName>
        <fullName evidence="4">ADP-heptose synthase, bifunctional sugar kinase/adenylyltransferase</fullName>
    </submittedName>
</protein>
<keyword evidence="2 4" id="KW-0418">Kinase</keyword>
<dbReference type="GO" id="GO:0005829">
    <property type="term" value="C:cytosol"/>
    <property type="evidence" value="ECO:0007669"/>
    <property type="project" value="TreeGrafter"/>
</dbReference>
<dbReference type="CDD" id="cd01427">
    <property type="entry name" value="HAD_like"/>
    <property type="match status" value="1"/>
</dbReference>
<dbReference type="Pfam" id="PF13419">
    <property type="entry name" value="HAD_2"/>
    <property type="match status" value="1"/>
</dbReference>
<dbReference type="GO" id="GO:0033786">
    <property type="term" value="F:heptose-1-phosphate adenylyltransferase activity"/>
    <property type="evidence" value="ECO:0007669"/>
    <property type="project" value="TreeGrafter"/>
</dbReference>
<dbReference type="GeneID" id="87107241"/>
<dbReference type="SFLD" id="SFLDG01129">
    <property type="entry name" value="C1.5:_HAD__Beta-PGM__Phosphata"/>
    <property type="match status" value="1"/>
</dbReference>
<dbReference type="Gene3D" id="3.40.1190.20">
    <property type="match status" value="1"/>
</dbReference>
<dbReference type="Pfam" id="PF00294">
    <property type="entry name" value="PfkB"/>
    <property type="match status" value="1"/>
</dbReference>
<dbReference type="AlphaFoldDB" id="I2F5C0"/>
<reference evidence="4 5" key="1">
    <citation type="journal article" date="2012" name="Genome Biol. Evol.">
        <title>Genome Sequence of the Mesophilic Thermotogales Bacterium Mesotoga prima MesG1.Ag.4.2 Reveals the Largest Thermotogales Genome To Date.</title>
        <authorList>
            <person name="Zhaxybayeva O."/>
            <person name="Swithers K.S."/>
            <person name="Foght J."/>
            <person name="Green A.G."/>
            <person name="Bruce D."/>
            <person name="Detter C."/>
            <person name="Han S."/>
            <person name="Teshima H."/>
            <person name="Han J."/>
            <person name="Woyke T."/>
            <person name="Pitluck S."/>
            <person name="Nolan M."/>
            <person name="Ivanova N."/>
            <person name="Pati A."/>
            <person name="Land M.L."/>
            <person name="Dlutek M."/>
            <person name="Doolittle W.F."/>
            <person name="Noll K.M."/>
            <person name="Nesbo C.L."/>
        </authorList>
    </citation>
    <scope>NUCLEOTIDE SEQUENCE [LARGE SCALE GENOMIC DNA]</scope>
    <source>
        <strain evidence="5">mesG1.Ag.4.2</strain>
    </source>
</reference>
<dbReference type="InterPro" id="IPR036412">
    <property type="entry name" value="HAD-like_sf"/>
</dbReference>
<dbReference type="PANTHER" id="PTHR46969:SF1">
    <property type="entry name" value="BIFUNCTIONAL PROTEIN HLDE"/>
    <property type="match status" value="1"/>
</dbReference>
<keyword evidence="5" id="KW-1185">Reference proteome</keyword>
<dbReference type="SUPFAM" id="SSF56784">
    <property type="entry name" value="HAD-like"/>
    <property type="match status" value="1"/>
</dbReference>
<sequence length="607" mass="68092">MNQAWERKARVLVVGDVFLDKYVYYDPNLSRPSLETGLMTITGVREEYSPGAAGNVAKNLATLDGKVILLAPVGLDARAVELERELNRYGICTQFLVKSERQVTPLYMKFINALTGKEDLPRLDIPPAGLVEENRRKIVEMLEFLVPQVDAIIVQDQSEIPGTGCIDEEVRKQLIVLRKLFPEKLFVADSRNWLETFSGFLLKPNLGEFSQILERAGLVDDNNRCPDQILVQKHLAEVSKLVSSPVVVTASEDGSFCFKNGILNRIFNLEGEVRDVCGAGDAFIAALTLELCVKKVSLLDSAKTATKAASLCVSQKGTGVLLRESISKLEEPNAYRVEDPSIFRNTRRLPGKTRYVLFDFDGTISLLREGWQPIMRDLMIHFITGDREIEEETRKKIKEEVNDFIAETTGLQTILQMEGLQRLVIDYGFVSEKEILNPHQYKQVYTGHLKEIVRKRINEDSRDRYLVCGSLEFVKSLHERGITLLVASGTDLEDVIEESKYLGVYDFMGGGVYGALSSFEEYSKKKVIQRLLTDRKLQPDELIVIGDGPVEISVGKEAGAFTIGVASDERKGFGWNKEKFNRLKRAGADVLIPDFSPLSALIELIFP</sequence>
<dbReference type="HOGENOM" id="CLU_449640_0_0_0"/>
<keyword evidence="1 4" id="KW-0808">Transferase</keyword>
<dbReference type="InterPro" id="IPR011611">
    <property type="entry name" value="PfkB_dom"/>
</dbReference>
<dbReference type="KEGG" id="mpg:Theba_1437"/>
<dbReference type="GO" id="GO:0033785">
    <property type="term" value="F:heptose 7-phosphate kinase activity"/>
    <property type="evidence" value="ECO:0007669"/>
    <property type="project" value="TreeGrafter"/>
</dbReference>
<dbReference type="InterPro" id="IPR029056">
    <property type="entry name" value="Ribokinase-like"/>
</dbReference>
<evidence type="ECO:0000256" key="1">
    <source>
        <dbReference type="ARBA" id="ARBA00022679"/>
    </source>
</evidence>
<evidence type="ECO:0000313" key="5">
    <source>
        <dbReference type="Proteomes" id="UP000002881"/>
    </source>
</evidence>